<evidence type="ECO:0000256" key="2">
    <source>
        <dbReference type="ARBA" id="ARBA00022741"/>
    </source>
</evidence>
<proteinExistence type="inferred from homology"/>
<evidence type="ECO:0000259" key="3">
    <source>
        <dbReference type="Pfam" id="PF04548"/>
    </source>
</evidence>
<dbReference type="PANTHER" id="PTHR34488">
    <property type="entry name" value="SI:CH211-245H14.1-RELATED"/>
    <property type="match status" value="1"/>
</dbReference>
<dbReference type="Gene3D" id="3.40.50.300">
    <property type="entry name" value="P-loop containing nucleotide triphosphate hydrolases"/>
    <property type="match status" value="1"/>
</dbReference>
<dbReference type="AlphaFoldDB" id="A0A5A9P481"/>
<feature type="domain" description="AIG1-type G" evidence="3">
    <location>
        <begin position="151"/>
        <end position="254"/>
    </location>
</feature>
<keyword evidence="5" id="KW-1185">Reference proteome</keyword>
<organism evidence="4 5">
    <name type="scientific">Triplophysa tibetana</name>
    <dbReference type="NCBI Taxonomy" id="1572043"/>
    <lineage>
        <taxon>Eukaryota</taxon>
        <taxon>Metazoa</taxon>
        <taxon>Chordata</taxon>
        <taxon>Craniata</taxon>
        <taxon>Vertebrata</taxon>
        <taxon>Euteleostomi</taxon>
        <taxon>Actinopterygii</taxon>
        <taxon>Neopterygii</taxon>
        <taxon>Teleostei</taxon>
        <taxon>Ostariophysi</taxon>
        <taxon>Cypriniformes</taxon>
        <taxon>Nemacheilidae</taxon>
        <taxon>Triplophysa</taxon>
    </lineage>
</organism>
<dbReference type="Proteomes" id="UP000324632">
    <property type="component" value="Chromosome 9"/>
</dbReference>
<dbReference type="InterPro" id="IPR006703">
    <property type="entry name" value="G_AIG1"/>
</dbReference>
<comment type="caution">
    <text evidence="4">The sequence shown here is derived from an EMBL/GenBank/DDBJ whole genome shotgun (WGS) entry which is preliminary data.</text>
</comment>
<dbReference type="GO" id="GO:0005525">
    <property type="term" value="F:GTP binding"/>
    <property type="evidence" value="ECO:0007669"/>
    <property type="project" value="InterPro"/>
</dbReference>
<dbReference type="PANTHER" id="PTHR34488:SF1">
    <property type="entry name" value="SI:CH211-245H14.1-RELATED"/>
    <property type="match status" value="1"/>
</dbReference>
<comment type="similarity">
    <text evidence="1">Belongs to the TRAFAC class TrmE-Era-EngA-EngB-Septin-like GTPase superfamily. AIG1/Toc34/Toc159-like paraseptin GTPase family. IAN subfamily.</text>
</comment>
<dbReference type="Pfam" id="PF04548">
    <property type="entry name" value="AIG1"/>
    <property type="match status" value="1"/>
</dbReference>
<keyword evidence="2" id="KW-0547">Nucleotide-binding</keyword>
<gene>
    <name evidence="4" type="ORF">E1301_Tti024011</name>
</gene>
<protein>
    <recommendedName>
        <fullName evidence="3">AIG1-type G domain-containing protein</fullName>
    </recommendedName>
</protein>
<name>A0A5A9P481_9TELE</name>
<sequence length="256" mass="28351">MQPGYQQRGGASSFNMMIPKDEQCTIAGNKYYIHIAGNTLRAHHVHMRNVLQQITGLDEVTSADTCDLILVICAVVSRAGTDIEAALNSLNKLLGQTDLTVASELMIVLLGISESGKTAVEDMVRKEMGQADVSTAIQNIMVERGTVSGEKENIQFCICMFSSGPYAVFQVTQVKHLTKEEEKIVENMNKILEKSCWERVMVIFSTDDLENPKKEFLIKIKNLLNNCGNRVNFVQTGNSAQVSDMLKKIEEMVAGK</sequence>
<evidence type="ECO:0000313" key="4">
    <source>
        <dbReference type="EMBL" id="KAA0717284.1"/>
    </source>
</evidence>
<dbReference type="EMBL" id="SOYY01000009">
    <property type="protein sequence ID" value="KAA0717284.1"/>
    <property type="molecule type" value="Genomic_DNA"/>
</dbReference>
<evidence type="ECO:0000256" key="1">
    <source>
        <dbReference type="ARBA" id="ARBA00008535"/>
    </source>
</evidence>
<accession>A0A5A9P481</accession>
<dbReference type="InterPro" id="IPR027417">
    <property type="entry name" value="P-loop_NTPase"/>
</dbReference>
<evidence type="ECO:0000313" key="5">
    <source>
        <dbReference type="Proteomes" id="UP000324632"/>
    </source>
</evidence>
<reference evidence="4 5" key="1">
    <citation type="journal article" date="2019" name="Mol. Ecol. Resour.">
        <title>Chromosome-level genome assembly of Triplophysa tibetana, a fish adapted to the harsh high-altitude environment of the Tibetan Plateau.</title>
        <authorList>
            <person name="Yang X."/>
            <person name="Liu H."/>
            <person name="Ma Z."/>
            <person name="Zou Y."/>
            <person name="Zou M."/>
            <person name="Mao Y."/>
            <person name="Li X."/>
            <person name="Wang H."/>
            <person name="Chen T."/>
            <person name="Wang W."/>
            <person name="Yang R."/>
        </authorList>
    </citation>
    <scope>NUCLEOTIDE SEQUENCE [LARGE SCALE GENOMIC DNA]</scope>
    <source>
        <strain evidence="4">TTIB1903HZAU</strain>
        <tissue evidence="4">Muscle</tissue>
    </source>
</reference>